<proteinExistence type="predicted"/>
<keyword evidence="2" id="KW-0472">Membrane</keyword>
<feature type="compositionally biased region" description="Basic and acidic residues" evidence="1">
    <location>
        <begin position="167"/>
        <end position="199"/>
    </location>
</feature>
<organism evidence="3 4">
    <name type="scientific">Planktothrix mougeotii LEGE 06226</name>
    <dbReference type="NCBI Taxonomy" id="1828728"/>
    <lineage>
        <taxon>Bacteria</taxon>
        <taxon>Bacillati</taxon>
        <taxon>Cyanobacteriota</taxon>
        <taxon>Cyanophyceae</taxon>
        <taxon>Oscillatoriophycideae</taxon>
        <taxon>Oscillatoriales</taxon>
        <taxon>Microcoleaceae</taxon>
        <taxon>Planktothrix</taxon>
    </lineage>
</organism>
<name>A0ABR9UFL2_9CYAN</name>
<gene>
    <name evidence="3" type="ORF">IQ236_18875</name>
</gene>
<keyword evidence="2" id="KW-1133">Transmembrane helix</keyword>
<sequence length="276" mass="31641">MVNLGLNFSSLIGILLAVAGAGLYFLRSWRPKLARDHDIFFAAIGLLCGGILLFQGWRLDPILAFGQFLLTGSAIFFAVESIRLRGIAVVQAKERAPIVDDERYVSNVYRVDAELDELEPTDEYMPMARQIRGSRDTRLSRADSYDDDAVRRRPSSRKNSSVDYPPVEDRPRKRRPRPESRPDTASDWGEPPREREERSARKRPNRPPASPSVEKEDWEVSETPRSRRRPSSSSSSSSEYRYSEDRNRNTNSTDYVEYRPVDYSDDEVDSPSNFEK</sequence>
<accession>A0ABR9UFL2</accession>
<keyword evidence="4" id="KW-1185">Reference proteome</keyword>
<feature type="transmembrane region" description="Helical" evidence="2">
    <location>
        <begin position="62"/>
        <end position="79"/>
    </location>
</feature>
<protein>
    <submittedName>
        <fullName evidence="3">Ycf66 family protein</fullName>
    </submittedName>
</protein>
<dbReference type="Pfam" id="PF07444">
    <property type="entry name" value="Ycf66_N"/>
    <property type="match status" value="1"/>
</dbReference>
<dbReference type="Proteomes" id="UP000640725">
    <property type="component" value="Unassembled WGS sequence"/>
</dbReference>
<keyword evidence="2" id="KW-0812">Transmembrane</keyword>
<comment type="caution">
    <text evidence="3">The sequence shown here is derived from an EMBL/GenBank/DDBJ whole genome shotgun (WGS) entry which is preliminary data.</text>
</comment>
<evidence type="ECO:0000256" key="2">
    <source>
        <dbReference type="SAM" id="Phobius"/>
    </source>
</evidence>
<dbReference type="EMBL" id="JADEWU010000051">
    <property type="protein sequence ID" value="MBE9145263.1"/>
    <property type="molecule type" value="Genomic_DNA"/>
</dbReference>
<reference evidence="3 4" key="1">
    <citation type="submission" date="2020-10" db="EMBL/GenBank/DDBJ databases">
        <authorList>
            <person name="Castelo-Branco R."/>
            <person name="Eusebio N."/>
            <person name="Adriana R."/>
            <person name="Vieira A."/>
            <person name="Brugerolle De Fraissinette N."/>
            <person name="Rezende De Castro R."/>
            <person name="Schneider M.P."/>
            <person name="Vasconcelos V."/>
            <person name="Leao P.N."/>
        </authorList>
    </citation>
    <scope>NUCLEOTIDE SEQUENCE [LARGE SCALE GENOMIC DNA]</scope>
    <source>
        <strain evidence="3 4">LEGE 06226</strain>
    </source>
</reference>
<evidence type="ECO:0000256" key="1">
    <source>
        <dbReference type="SAM" id="MobiDB-lite"/>
    </source>
</evidence>
<feature type="transmembrane region" description="Helical" evidence="2">
    <location>
        <begin position="38"/>
        <end position="56"/>
    </location>
</feature>
<dbReference type="InterPro" id="IPR010004">
    <property type="entry name" value="Uncharacterised_Ycf66"/>
</dbReference>
<dbReference type="RefSeq" id="WP_193870726.1">
    <property type="nucleotide sequence ID" value="NZ_JADEWU010000051.1"/>
</dbReference>
<feature type="transmembrane region" description="Helical" evidence="2">
    <location>
        <begin position="6"/>
        <end position="26"/>
    </location>
</feature>
<feature type="compositionally biased region" description="Low complexity" evidence="1">
    <location>
        <begin position="231"/>
        <end position="240"/>
    </location>
</feature>
<feature type="region of interest" description="Disordered" evidence="1">
    <location>
        <begin position="122"/>
        <end position="276"/>
    </location>
</feature>
<evidence type="ECO:0000313" key="3">
    <source>
        <dbReference type="EMBL" id="MBE9145263.1"/>
    </source>
</evidence>
<evidence type="ECO:0000313" key="4">
    <source>
        <dbReference type="Proteomes" id="UP000640725"/>
    </source>
</evidence>
<feature type="compositionally biased region" description="Basic and acidic residues" evidence="1">
    <location>
        <begin position="133"/>
        <end position="151"/>
    </location>
</feature>